<protein>
    <recommendedName>
        <fullName evidence="7">2-(3-amino-3-carboxypropyl)histidine synthase subunit 2</fullName>
    </recommendedName>
</protein>
<evidence type="ECO:0000256" key="5">
    <source>
        <dbReference type="ARBA" id="ARBA00023004"/>
    </source>
</evidence>
<proteinExistence type="inferred from homology"/>
<dbReference type="VEuPathDB" id="FungiDB:G647_10110"/>
<dbReference type="GO" id="GO:0017183">
    <property type="term" value="P:protein histidyl modification to diphthamide"/>
    <property type="evidence" value="ECO:0007669"/>
    <property type="project" value="UniProtKB-UniPathway"/>
</dbReference>
<dbReference type="GeneID" id="19988603"/>
<dbReference type="SFLD" id="SFLDG01121">
    <property type="entry name" value="Diphthamide_biosynthesis"/>
    <property type="match status" value="1"/>
</dbReference>
<dbReference type="OrthoDB" id="449241at2759"/>
<dbReference type="InterPro" id="IPR010014">
    <property type="entry name" value="DHP2"/>
</dbReference>
<dbReference type="SFLD" id="SFLDF00408">
    <property type="entry name" value="Diphthamide_biosynthesis_famil"/>
    <property type="match status" value="1"/>
</dbReference>
<dbReference type="Gene3D" id="3.40.50.11860">
    <property type="entry name" value="Diphthamide synthesis DPH1/DPH2 domain 3"/>
    <property type="match status" value="1"/>
</dbReference>
<dbReference type="NCBIfam" id="TIGR00322">
    <property type="entry name" value="diphth2_R"/>
    <property type="match status" value="1"/>
</dbReference>
<dbReference type="EMBL" id="KB822699">
    <property type="protein sequence ID" value="ETI27011.1"/>
    <property type="molecule type" value="Genomic_DNA"/>
</dbReference>
<comment type="pathway">
    <text evidence="2 7">Protein modification; peptidyl-diphthamide biosynthesis.</text>
</comment>
<dbReference type="PANTHER" id="PTHR10762:SF2">
    <property type="entry name" value="2-(3-AMINO-3-CARBOXYPROPYL)HISTIDINE SYNTHASE SUBUNIT 2"/>
    <property type="match status" value="1"/>
</dbReference>
<sequence length="570" mass="62192">MAEELTAPPILSTPDTHILTETLDSAQDLPEALSDEQIKTRYEISRTVDEIRQRKWKRVALQFPDQMLPHSARVYQLLTRGLSENARPAIPDQNGTSQGPLNANEGLLSELSMEDAKPVKLTILGDTSYGSCCVDEIAAEHVDADAVVHYGRACLSPTARLPVLHIYTTMDLDRSDVVNSFQAAFPDLAAKVVLTADVPFAAHVQPLFKDLEQSGYTNLYAASIVHDPSSAIPNRTVPSSVSGDPSSLSEWSLFHISDPPTSLLLTLHSRMASIRIYPTGSMPSSSTPASISSVSLETSTAQLLRRRYALITSLTTVSAWGILINTLSVKNYLSILSHIQSLISRAGKKSYLFVVGKLNPAKLANFSEIGGWVVIGCWESSLVDSRDFFRPVVTPAELGMVLVGDEARVWTGEWRADFQRVLEEAQSRSGQERAGVLEQQSGPLEPEADIIRDGEIDMDSESEDEPPEFDLRTGRYVSRPRPVQRIRPAVQPPAQSSTALTKKSKGALISVNGIASPGADYLAQKRSWRGLGSDFDVKYEEVEAQTGGLIEEGRTGVASGYTVGEDELRT</sequence>
<evidence type="ECO:0000313" key="9">
    <source>
        <dbReference type="Proteomes" id="UP000030678"/>
    </source>
</evidence>
<dbReference type="PANTHER" id="PTHR10762">
    <property type="entry name" value="DIPHTHAMIDE BIOSYNTHESIS PROTEIN"/>
    <property type="match status" value="1"/>
</dbReference>
<evidence type="ECO:0000313" key="8">
    <source>
        <dbReference type="EMBL" id="ETI27011.1"/>
    </source>
</evidence>
<name>V9DJZ9_9EURO</name>
<keyword evidence="7" id="KW-0963">Cytoplasm</keyword>
<evidence type="ECO:0000256" key="3">
    <source>
        <dbReference type="ARBA" id="ARBA00006179"/>
    </source>
</evidence>
<evidence type="ECO:0000256" key="7">
    <source>
        <dbReference type="RuleBase" id="RU364133"/>
    </source>
</evidence>
<dbReference type="InterPro" id="IPR042265">
    <property type="entry name" value="DPH1/DPH2_3"/>
</dbReference>
<comment type="cofactor">
    <cofactor evidence="1">
        <name>[4Fe-4S] cluster</name>
        <dbReference type="ChEBI" id="CHEBI:49883"/>
    </cofactor>
</comment>
<dbReference type="InterPro" id="IPR016435">
    <property type="entry name" value="DPH1/DPH2"/>
</dbReference>
<dbReference type="Gene3D" id="3.40.50.11840">
    <property type="entry name" value="Diphthamide synthesis DPH1/DPH2 domain 1"/>
    <property type="match status" value="1"/>
</dbReference>
<keyword evidence="4 7" id="KW-0479">Metal-binding</keyword>
<dbReference type="GO" id="GO:0046872">
    <property type="term" value="F:metal ion binding"/>
    <property type="evidence" value="ECO:0007669"/>
    <property type="project" value="UniProtKB-KW"/>
</dbReference>
<evidence type="ECO:0000256" key="6">
    <source>
        <dbReference type="ARBA" id="ARBA00023014"/>
    </source>
</evidence>
<comment type="similarity">
    <text evidence="3 7">Belongs to the DPH1/DPH2 family. DPH2 subfamily.</text>
</comment>
<organism evidence="8 9">
    <name type="scientific">Cladophialophora carrionii CBS 160.54</name>
    <dbReference type="NCBI Taxonomy" id="1279043"/>
    <lineage>
        <taxon>Eukaryota</taxon>
        <taxon>Fungi</taxon>
        <taxon>Dikarya</taxon>
        <taxon>Ascomycota</taxon>
        <taxon>Pezizomycotina</taxon>
        <taxon>Eurotiomycetes</taxon>
        <taxon>Chaetothyriomycetidae</taxon>
        <taxon>Chaetothyriales</taxon>
        <taxon>Herpotrichiellaceae</taxon>
        <taxon>Cladophialophora</taxon>
    </lineage>
</organism>
<dbReference type="GO" id="GO:0090560">
    <property type="term" value="F:2-(3-amino-3-carboxypropyl)histidine synthase activity"/>
    <property type="evidence" value="ECO:0007669"/>
    <property type="project" value="InterPro"/>
</dbReference>
<dbReference type="AlphaFoldDB" id="V9DJZ9"/>
<accession>V9DJZ9</accession>
<comment type="subcellular location">
    <subcellularLocation>
        <location evidence="7">Cytoplasm</location>
    </subcellularLocation>
</comment>
<dbReference type="Proteomes" id="UP000030678">
    <property type="component" value="Unassembled WGS sequence"/>
</dbReference>
<dbReference type="SFLD" id="SFLDS00032">
    <property type="entry name" value="Radical_SAM_3-amino-3-carboxyp"/>
    <property type="match status" value="1"/>
</dbReference>
<gene>
    <name evidence="8" type="ORF">G647_10110</name>
</gene>
<evidence type="ECO:0000256" key="4">
    <source>
        <dbReference type="ARBA" id="ARBA00022723"/>
    </source>
</evidence>
<dbReference type="UniPathway" id="UPA00559"/>
<evidence type="ECO:0000256" key="2">
    <source>
        <dbReference type="ARBA" id="ARBA00005156"/>
    </source>
</evidence>
<evidence type="ECO:0000256" key="1">
    <source>
        <dbReference type="ARBA" id="ARBA00001966"/>
    </source>
</evidence>
<dbReference type="GO" id="GO:0051536">
    <property type="term" value="F:iron-sulfur cluster binding"/>
    <property type="evidence" value="ECO:0007669"/>
    <property type="project" value="UniProtKB-KW"/>
</dbReference>
<keyword evidence="6 7" id="KW-0411">Iron-sulfur</keyword>
<dbReference type="GO" id="GO:0005737">
    <property type="term" value="C:cytoplasm"/>
    <property type="evidence" value="ECO:0007669"/>
    <property type="project" value="UniProtKB-SubCell"/>
</dbReference>
<dbReference type="Pfam" id="PF01866">
    <property type="entry name" value="Diphthamide_syn"/>
    <property type="match status" value="1"/>
</dbReference>
<dbReference type="NCBIfam" id="TIGR00272">
    <property type="entry name" value="DPH2"/>
    <property type="match status" value="1"/>
</dbReference>
<dbReference type="FunFam" id="3.40.50.11860:FF:000001">
    <property type="entry name" value="2-(3-amino-3-carboxypropyl)histidine synthase subunit 2"/>
    <property type="match status" value="1"/>
</dbReference>
<keyword evidence="5 7" id="KW-0408">Iron</keyword>
<dbReference type="RefSeq" id="XP_008724324.1">
    <property type="nucleotide sequence ID" value="XM_008726102.1"/>
</dbReference>
<dbReference type="InterPro" id="IPR042263">
    <property type="entry name" value="DPH1/DPH2_1"/>
</dbReference>
<comment type="function">
    <text evidence="7">Required for the first step of diphthamide biosynthesis, a post-translational modification of histidine which occurs in elongation factor 2. DPH1 and DPH2 transfer a 3-amino-3-carboxypropyl (ACP) group from S-adenosyl-L-methionine (SAM) to a histidine residue, the reaction is assisted by a reduction system comprising DPH3 and a NADH-dependent reductase. Facilitates the reduction of the catalytic iron-sulfur cluster found in the DPH1 subunit.</text>
</comment>
<reference evidence="8 9" key="1">
    <citation type="submission" date="2013-03" db="EMBL/GenBank/DDBJ databases">
        <title>The Genome Sequence of Cladophialophora carrionii CBS 160.54.</title>
        <authorList>
            <consortium name="The Broad Institute Genomics Platform"/>
            <person name="Cuomo C."/>
            <person name="de Hoog S."/>
            <person name="Gorbushina A."/>
            <person name="Walker B."/>
            <person name="Young S.K."/>
            <person name="Zeng Q."/>
            <person name="Gargeya S."/>
            <person name="Fitzgerald M."/>
            <person name="Haas B."/>
            <person name="Abouelleil A."/>
            <person name="Allen A.W."/>
            <person name="Alvarado L."/>
            <person name="Arachchi H.M."/>
            <person name="Berlin A.M."/>
            <person name="Chapman S.B."/>
            <person name="Gainer-Dewar J."/>
            <person name="Goldberg J."/>
            <person name="Griggs A."/>
            <person name="Gujja S."/>
            <person name="Hansen M."/>
            <person name="Howarth C."/>
            <person name="Imamovic A."/>
            <person name="Ireland A."/>
            <person name="Larimer J."/>
            <person name="McCowan C."/>
            <person name="Murphy C."/>
            <person name="Pearson M."/>
            <person name="Poon T.W."/>
            <person name="Priest M."/>
            <person name="Roberts A."/>
            <person name="Saif S."/>
            <person name="Shea T."/>
            <person name="Sisk P."/>
            <person name="Sykes S."/>
            <person name="Wortman J."/>
            <person name="Nusbaum C."/>
            <person name="Birren B."/>
        </authorList>
    </citation>
    <scope>NUCLEOTIDE SEQUENCE [LARGE SCALE GENOMIC DNA]</scope>
    <source>
        <strain evidence="8 9">CBS 160.54</strain>
    </source>
</reference>
<dbReference type="HOGENOM" id="CLU_015210_1_1_1"/>